<comment type="caution">
    <text evidence="3">The sequence shown here is derived from an EMBL/GenBank/DDBJ whole genome shotgun (WGS) entry which is preliminary data.</text>
</comment>
<feature type="compositionally biased region" description="Low complexity" evidence="1">
    <location>
        <begin position="310"/>
        <end position="326"/>
    </location>
</feature>
<evidence type="ECO:0000256" key="1">
    <source>
        <dbReference type="SAM" id="MobiDB-lite"/>
    </source>
</evidence>
<dbReference type="PANTHER" id="PTHR31286">
    <property type="entry name" value="GLYCINE-RICH CELL WALL STRUCTURAL PROTEIN 1.8-LIKE"/>
    <property type="match status" value="1"/>
</dbReference>
<dbReference type="AlphaFoldDB" id="A0AAU9PCH0"/>
<dbReference type="InterPro" id="IPR040256">
    <property type="entry name" value="At4g02000-like"/>
</dbReference>
<reference evidence="3 4" key="1">
    <citation type="submission" date="2022-01" db="EMBL/GenBank/DDBJ databases">
        <authorList>
            <person name="Xiong W."/>
            <person name="Schranz E."/>
        </authorList>
    </citation>
    <scope>NUCLEOTIDE SEQUENCE [LARGE SCALE GENOMIC DNA]</scope>
</reference>
<accession>A0AAU9PCH0</accession>
<dbReference type="Proteomes" id="UP001157418">
    <property type="component" value="Unassembled WGS sequence"/>
</dbReference>
<evidence type="ECO:0000259" key="2">
    <source>
        <dbReference type="Pfam" id="PF14111"/>
    </source>
</evidence>
<evidence type="ECO:0000313" key="4">
    <source>
        <dbReference type="Proteomes" id="UP001157418"/>
    </source>
</evidence>
<dbReference type="Pfam" id="PF14111">
    <property type="entry name" value="DUF4283"/>
    <property type="match status" value="1"/>
</dbReference>
<dbReference type="InterPro" id="IPR025558">
    <property type="entry name" value="DUF4283"/>
</dbReference>
<feature type="region of interest" description="Disordered" evidence="1">
    <location>
        <begin position="302"/>
        <end position="326"/>
    </location>
</feature>
<dbReference type="PANTHER" id="PTHR31286:SF99">
    <property type="entry name" value="DUF4283 DOMAIN-CONTAINING PROTEIN"/>
    <property type="match status" value="1"/>
</dbReference>
<feature type="domain" description="DUF4283" evidence="2">
    <location>
        <begin position="8"/>
        <end position="85"/>
    </location>
</feature>
<name>A0AAU9PCH0_9ASTR</name>
<organism evidence="3 4">
    <name type="scientific">Lactuca virosa</name>
    <dbReference type="NCBI Taxonomy" id="75947"/>
    <lineage>
        <taxon>Eukaryota</taxon>
        <taxon>Viridiplantae</taxon>
        <taxon>Streptophyta</taxon>
        <taxon>Embryophyta</taxon>
        <taxon>Tracheophyta</taxon>
        <taxon>Spermatophyta</taxon>
        <taxon>Magnoliopsida</taxon>
        <taxon>eudicotyledons</taxon>
        <taxon>Gunneridae</taxon>
        <taxon>Pentapetalae</taxon>
        <taxon>asterids</taxon>
        <taxon>campanulids</taxon>
        <taxon>Asterales</taxon>
        <taxon>Asteraceae</taxon>
        <taxon>Cichorioideae</taxon>
        <taxon>Cichorieae</taxon>
        <taxon>Lactucinae</taxon>
        <taxon>Lactuca</taxon>
    </lineage>
</organism>
<dbReference type="EMBL" id="CAKMRJ010005523">
    <property type="protein sequence ID" value="CAH1447583.1"/>
    <property type="molecule type" value="Genomic_DNA"/>
</dbReference>
<keyword evidence="4" id="KW-1185">Reference proteome</keyword>
<evidence type="ECO:0000313" key="3">
    <source>
        <dbReference type="EMBL" id="CAH1447583.1"/>
    </source>
</evidence>
<protein>
    <recommendedName>
        <fullName evidence="2">DUF4283 domain-containing protein</fullName>
    </recommendedName>
</protein>
<proteinExistence type="predicted"/>
<gene>
    <name evidence="3" type="ORF">LVIROSA_LOCUS33184</name>
</gene>
<sequence length="326" mass="36991">MEKGSTPFERTLYGYFVGKRLAFPLVKDRLHDLWKEHGLCDIFINNDDMFFFKFDNDKGMNYVLQKGIWKINGIPLFLRKWDPDVFIEKPTHDRVPVWVNIFGIPFQLFNKDGLSLIASKLGKPLEVDSYTSTMCERATGRAVYARILIEMSANEPWANDIKIKAITAKGATSTTLKVEYSWNPKRCDHCKIFGHDLANCPTHLTCPPVQKTATPTPIAVDKEGFQMVKRRTRAIPISKKKVQVDNRKSKGPALKIAQVYKPISRDPKKKNVSSNMFDALSIQRIDDTEDDSCFPHVIQQRDTLPSSDTHPSSSHGGHISIPVDQG</sequence>